<dbReference type="SMART" id="SM00382">
    <property type="entry name" value="AAA"/>
    <property type="match status" value="1"/>
</dbReference>
<evidence type="ECO:0000313" key="7">
    <source>
        <dbReference type="Proteomes" id="UP000294650"/>
    </source>
</evidence>
<dbReference type="Gene3D" id="3.40.50.300">
    <property type="entry name" value="P-loop containing nucleotide triphosphate hydrolases"/>
    <property type="match status" value="1"/>
</dbReference>
<dbReference type="PANTHER" id="PTHR43335:SF2">
    <property type="entry name" value="ABC TRANSPORTER, ATP-BINDING PROTEIN"/>
    <property type="match status" value="1"/>
</dbReference>
<feature type="domain" description="ABC transporter" evidence="5">
    <location>
        <begin position="2"/>
        <end position="231"/>
    </location>
</feature>
<accession>A0A4R3NAS7</accession>
<dbReference type="AlphaFoldDB" id="A0A4R3NAS7"/>
<dbReference type="GO" id="GO:0005524">
    <property type="term" value="F:ATP binding"/>
    <property type="evidence" value="ECO:0007669"/>
    <property type="project" value="UniProtKB-KW"/>
</dbReference>
<dbReference type="InterPro" id="IPR027417">
    <property type="entry name" value="P-loop_NTPase"/>
</dbReference>
<keyword evidence="2" id="KW-0813">Transport</keyword>
<dbReference type="PROSITE" id="PS00211">
    <property type="entry name" value="ABC_TRANSPORTER_1"/>
    <property type="match status" value="1"/>
</dbReference>
<evidence type="ECO:0000256" key="3">
    <source>
        <dbReference type="ARBA" id="ARBA00022741"/>
    </source>
</evidence>
<keyword evidence="3" id="KW-0547">Nucleotide-binding</keyword>
<sequence length="297" mass="33660">MIQVRNLTKSYKYKKILSEATLNIEGIYGLIGPNGAGKTTLMRILAGLVSVNEGEILVESDKFQSKDLKSVRNNIGYLPQDFNMYPKATVFECLEHIAILKGLKDRKERRNRIEQVLEQVNLLEATKQKVHKLSGGMRKRLGIAQVFLTDPGILIIDEPTAGLDIFERIRFRNLLREISKDKTIIIFSHIVEDVEFLCTKLGIIKEGKVLAEGTPSEIAQTSSGLVWEIQAHPDHLPEIFKQYTVIDIKQQDYNLLDIRILSEQKPNKATPLKPTLIDGYLSIINGWGIEKDEPIKI</sequence>
<organism evidence="6 7">
    <name type="scientific">Melghiribacillus thermohalophilus</name>
    <dbReference type="NCBI Taxonomy" id="1324956"/>
    <lineage>
        <taxon>Bacteria</taxon>
        <taxon>Bacillati</taxon>
        <taxon>Bacillota</taxon>
        <taxon>Bacilli</taxon>
        <taxon>Bacillales</taxon>
        <taxon>Bacillaceae</taxon>
        <taxon>Melghiribacillus</taxon>
    </lineage>
</organism>
<dbReference type="GO" id="GO:0016887">
    <property type="term" value="F:ATP hydrolysis activity"/>
    <property type="evidence" value="ECO:0007669"/>
    <property type="project" value="InterPro"/>
</dbReference>
<dbReference type="InterPro" id="IPR003593">
    <property type="entry name" value="AAA+_ATPase"/>
</dbReference>
<comment type="caution">
    <text evidence="6">The sequence shown here is derived from an EMBL/GenBank/DDBJ whole genome shotgun (WGS) entry which is preliminary data.</text>
</comment>
<dbReference type="InterPro" id="IPR003439">
    <property type="entry name" value="ABC_transporter-like_ATP-bd"/>
</dbReference>
<keyword evidence="4 6" id="KW-0067">ATP-binding</keyword>
<dbReference type="PROSITE" id="PS50893">
    <property type="entry name" value="ABC_TRANSPORTER_2"/>
    <property type="match status" value="1"/>
</dbReference>
<evidence type="ECO:0000256" key="1">
    <source>
        <dbReference type="ARBA" id="ARBA00005417"/>
    </source>
</evidence>
<evidence type="ECO:0000313" key="6">
    <source>
        <dbReference type="EMBL" id="TCT26379.1"/>
    </source>
</evidence>
<protein>
    <submittedName>
        <fullName evidence="6">ABC-2 type transport system ATP-binding protein</fullName>
    </submittedName>
</protein>
<evidence type="ECO:0000256" key="2">
    <source>
        <dbReference type="ARBA" id="ARBA00022448"/>
    </source>
</evidence>
<name>A0A4R3NAS7_9BACI</name>
<dbReference type="RefSeq" id="WP_132370743.1">
    <property type="nucleotide sequence ID" value="NZ_SMAN01000002.1"/>
</dbReference>
<dbReference type="SUPFAM" id="SSF52540">
    <property type="entry name" value="P-loop containing nucleoside triphosphate hydrolases"/>
    <property type="match status" value="1"/>
</dbReference>
<dbReference type="InterPro" id="IPR017871">
    <property type="entry name" value="ABC_transporter-like_CS"/>
</dbReference>
<reference evidence="6 7" key="1">
    <citation type="submission" date="2019-03" db="EMBL/GenBank/DDBJ databases">
        <title>Genomic Encyclopedia of Type Strains, Phase IV (KMG-IV): sequencing the most valuable type-strain genomes for metagenomic binning, comparative biology and taxonomic classification.</title>
        <authorList>
            <person name="Goeker M."/>
        </authorList>
    </citation>
    <scope>NUCLEOTIDE SEQUENCE [LARGE SCALE GENOMIC DNA]</scope>
    <source>
        <strain evidence="6 7">DSM 25894</strain>
    </source>
</reference>
<dbReference type="EMBL" id="SMAN01000002">
    <property type="protein sequence ID" value="TCT26379.1"/>
    <property type="molecule type" value="Genomic_DNA"/>
</dbReference>
<dbReference type="OrthoDB" id="9804819at2"/>
<evidence type="ECO:0000256" key="4">
    <source>
        <dbReference type="ARBA" id="ARBA00022840"/>
    </source>
</evidence>
<proteinExistence type="inferred from homology"/>
<comment type="similarity">
    <text evidence="1">Belongs to the ABC transporter superfamily.</text>
</comment>
<keyword evidence="7" id="KW-1185">Reference proteome</keyword>
<dbReference type="PANTHER" id="PTHR43335">
    <property type="entry name" value="ABC TRANSPORTER, ATP-BINDING PROTEIN"/>
    <property type="match status" value="1"/>
</dbReference>
<dbReference type="Proteomes" id="UP000294650">
    <property type="component" value="Unassembled WGS sequence"/>
</dbReference>
<evidence type="ECO:0000259" key="5">
    <source>
        <dbReference type="PROSITE" id="PS50893"/>
    </source>
</evidence>
<dbReference type="Pfam" id="PF00005">
    <property type="entry name" value="ABC_tran"/>
    <property type="match status" value="1"/>
</dbReference>
<gene>
    <name evidence="6" type="ORF">EDD68_10280</name>
</gene>